<evidence type="ECO:0000259" key="5">
    <source>
        <dbReference type="PROSITE" id="PS50977"/>
    </source>
</evidence>
<keyword evidence="7" id="KW-1185">Reference proteome</keyword>
<organism evidence="6 7">
    <name type="scientific">Myceligenerans indicum</name>
    <dbReference type="NCBI Taxonomy" id="2593663"/>
    <lineage>
        <taxon>Bacteria</taxon>
        <taxon>Bacillati</taxon>
        <taxon>Actinomycetota</taxon>
        <taxon>Actinomycetes</taxon>
        <taxon>Micrococcales</taxon>
        <taxon>Promicromonosporaceae</taxon>
        <taxon>Myceligenerans</taxon>
    </lineage>
</organism>
<evidence type="ECO:0000313" key="6">
    <source>
        <dbReference type="EMBL" id="MBL0885490.1"/>
    </source>
</evidence>
<dbReference type="InterPro" id="IPR050109">
    <property type="entry name" value="HTH-type_TetR-like_transc_reg"/>
</dbReference>
<dbReference type="PANTHER" id="PTHR30055:SF234">
    <property type="entry name" value="HTH-TYPE TRANSCRIPTIONAL REGULATOR BETI"/>
    <property type="match status" value="1"/>
</dbReference>
<sequence length="218" mass="23284">MLSREATLSGPRGQHVGRVACVTDAKAPRADAVRNRARLLEAAEAEFAQHGMDVSVADIAARARVGKGTVFRHFATKEELLAAVVLSRLDVLIADGERLAETSPAESALFDFMSLAASQQQDELSVLTNVDGVNDLLEGAQARLFGLMERLALQAQIAGALRDDVTGEDVALLICAPGHVAGFAPRADPELWRRYLAIIVDGLRPEGARPLATPPRNT</sequence>
<accession>A0ABS1LGY1</accession>
<evidence type="ECO:0000256" key="3">
    <source>
        <dbReference type="ARBA" id="ARBA00023163"/>
    </source>
</evidence>
<dbReference type="InterPro" id="IPR036271">
    <property type="entry name" value="Tet_transcr_reg_TetR-rel_C_sf"/>
</dbReference>
<evidence type="ECO:0000313" key="7">
    <source>
        <dbReference type="Proteomes" id="UP000675409"/>
    </source>
</evidence>
<gene>
    <name evidence="6" type="ORF">HGK34_04200</name>
</gene>
<feature type="DNA-binding region" description="H-T-H motif" evidence="4">
    <location>
        <begin position="55"/>
        <end position="74"/>
    </location>
</feature>
<protein>
    <submittedName>
        <fullName evidence="6">TetR/AcrR family transcriptional regulator</fullName>
    </submittedName>
</protein>
<dbReference type="Pfam" id="PF00440">
    <property type="entry name" value="TetR_N"/>
    <property type="match status" value="1"/>
</dbReference>
<evidence type="ECO:0000256" key="2">
    <source>
        <dbReference type="ARBA" id="ARBA00023125"/>
    </source>
</evidence>
<reference evidence="6 7" key="1">
    <citation type="journal article" date="2021" name="Arch. Microbiol.">
        <title>Myceligenerans indicum sp. nov., an actinobacterium isolated from mangrove sediment of Sundarbans, India.</title>
        <authorList>
            <person name="Asha K."/>
            <person name="Bhadury P."/>
        </authorList>
    </citation>
    <scope>NUCLEOTIDE SEQUENCE [LARGE SCALE GENOMIC DNA]</scope>
    <source>
        <strain evidence="6 7">I2</strain>
    </source>
</reference>
<dbReference type="EMBL" id="JABBYC010000004">
    <property type="protein sequence ID" value="MBL0885490.1"/>
    <property type="molecule type" value="Genomic_DNA"/>
</dbReference>
<dbReference type="PRINTS" id="PR00455">
    <property type="entry name" value="HTHTETR"/>
</dbReference>
<keyword evidence="3" id="KW-0804">Transcription</keyword>
<keyword evidence="1" id="KW-0805">Transcription regulation</keyword>
<evidence type="ECO:0000256" key="1">
    <source>
        <dbReference type="ARBA" id="ARBA00023015"/>
    </source>
</evidence>
<dbReference type="SUPFAM" id="SSF46689">
    <property type="entry name" value="Homeodomain-like"/>
    <property type="match status" value="1"/>
</dbReference>
<dbReference type="PROSITE" id="PS50977">
    <property type="entry name" value="HTH_TETR_2"/>
    <property type="match status" value="1"/>
</dbReference>
<keyword evidence="2 4" id="KW-0238">DNA-binding</keyword>
<proteinExistence type="predicted"/>
<dbReference type="InterPro" id="IPR001647">
    <property type="entry name" value="HTH_TetR"/>
</dbReference>
<dbReference type="Proteomes" id="UP000675409">
    <property type="component" value="Unassembled WGS sequence"/>
</dbReference>
<dbReference type="InterPro" id="IPR023772">
    <property type="entry name" value="DNA-bd_HTH_TetR-type_CS"/>
</dbReference>
<dbReference type="PROSITE" id="PS01081">
    <property type="entry name" value="HTH_TETR_1"/>
    <property type="match status" value="1"/>
</dbReference>
<evidence type="ECO:0000256" key="4">
    <source>
        <dbReference type="PROSITE-ProRule" id="PRU00335"/>
    </source>
</evidence>
<dbReference type="InterPro" id="IPR049445">
    <property type="entry name" value="TetR_SbtR-like_C"/>
</dbReference>
<dbReference type="PANTHER" id="PTHR30055">
    <property type="entry name" value="HTH-TYPE TRANSCRIPTIONAL REGULATOR RUTR"/>
    <property type="match status" value="1"/>
</dbReference>
<comment type="caution">
    <text evidence="6">The sequence shown here is derived from an EMBL/GenBank/DDBJ whole genome shotgun (WGS) entry which is preliminary data.</text>
</comment>
<dbReference type="Pfam" id="PF21597">
    <property type="entry name" value="TetR_C_43"/>
    <property type="match status" value="1"/>
</dbReference>
<name>A0ABS1LGY1_9MICO</name>
<dbReference type="InterPro" id="IPR009057">
    <property type="entry name" value="Homeodomain-like_sf"/>
</dbReference>
<feature type="domain" description="HTH tetR-type" evidence="5">
    <location>
        <begin position="33"/>
        <end position="92"/>
    </location>
</feature>
<dbReference type="Gene3D" id="1.10.357.10">
    <property type="entry name" value="Tetracycline Repressor, domain 2"/>
    <property type="match status" value="1"/>
</dbReference>
<dbReference type="SUPFAM" id="SSF48498">
    <property type="entry name" value="Tetracyclin repressor-like, C-terminal domain"/>
    <property type="match status" value="1"/>
</dbReference>